<dbReference type="Proteomes" id="UP000784294">
    <property type="component" value="Unassembled WGS sequence"/>
</dbReference>
<feature type="transmembrane region" description="Helical" evidence="5">
    <location>
        <begin position="23"/>
        <end position="44"/>
    </location>
</feature>
<evidence type="ECO:0000256" key="5">
    <source>
        <dbReference type="SAM" id="Phobius"/>
    </source>
</evidence>
<keyword evidence="3 5" id="KW-1133">Transmembrane helix</keyword>
<keyword evidence="8" id="KW-1185">Reference proteome</keyword>
<dbReference type="GO" id="GO:0019228">
    <property type="term" value="P:neuronal action potential"/>
    <property type="evidence" value="ECO:0007669"/>
    <property type="project" value="TreeGrafter"/>
</dbReference>
<dbReference type="SUPFAM" id="SSF81324">
    <property type="entry name" value="Voltage-gated potassium channels"/>
    <property type="match status" value="1"/>
</dbReference>
<proteinExistence type="predicted"/>
<dbReference type="GO" id="GO:0005248">
    <property type="term" value="F:voltage-gated sodium channel activity"/>
    <property type="evidence" value="ECO:0007669"/>
    <property type="project" value="TreeGrafter"/>
</dbReference>
<keyword evidence="2 5" id="KW-0812">Transmembrane</keyword>
<sequence>MISALPVSPTVIRVIRVFRIGRVLRLVKSAVGIRTLLFALIVSLPALFNIGLLLFLVIFIYAIVGMSFFGELSYHAGIDADFNFETFPQALMVLIQISTSAGKTPFSS</sequence>
<dbReference type="InterPro" id="IPR005821">
    <property type="entry name" value="Ion_trans_dom"/>
</dbReference>
<dbReference type="GO" id="GO:0001518">
    <property type="term" value="C:voltage-gated sodium channel complex"/>
    <property type="evidence" value="ECO:0007669"/>
    <property type="project" value="TreeGrafter"/>
</dbReference>
<dbReference type="PANTHER" id="PTHR10037:SF288">
    <property type="entry name" value="SODIUM CHANNEL PROTEIN PARA"/>
    <property type="match status" value="1"/>
</dbReference>
<feature type="domain" description="Ion transport" evidence="6">
    <location>
        <begin position="8"/>
        <end position="102"/>
    </location>
</feature>
<protein>
    <recommendedName>
        <fullName evidence="6">Ion transport domain-containing protein</fullName>
    </recommendedName>
</protein>
<feature type="transmembrane region" description="Helical" evidence="5">
    <location>
        <begin position="50"/>
        <end position="69"/>
    </location>
</feature>
<evidence type="ECO:0000256" key="2">
    <source>
        <dbReference type="ARBA" id="ARBA00022692"/>
    </source>
</evidence>
<dbReference type="PANTHER" id="PTHR10037">
    <property type="entry name" value="VOLTAGE-GATED CATION CHANNEL CALCIUM AND SODIUM"/>
    <property type="match status" value="1"/>
</dbReference>
<evidence type="ECO:0000313" key="7">
    <source>
        <dbReference type="EMBL" id="VEL13145.1"/>
    </source>
</evidence>
<reference evidence="7" key="1">
    <citation type="submission" date="2018-11" db="EMBL/GenBank/DDBJ databases">
        <authorList>
            <consortium name="Pathogen Informatics"/>
        </authorList>
    </citation>
    <scope>NUCLEOTIDE SEQUENCE</scope>
</reference>
<keyword evidence="4 5" id="KW-0472">Membrane</keyword>
<evidence type="ECO:0000256" key="3">
    <source>
        <dbReference type="ARBA" id="ARBA00022989"/>
    </source>
</evidence>
<accession>A0A448WJA2</accession>
<dbReference type="OrthoDB" id="2984333at2759"/>
<dbReference type="GO" id="GO:0086010">
    <property type="term" value="P:membrane depolarization during action potential"/>
    <property type="evidence" value="ECO:0007669"/>
    <property type="project" value="TreeGrafter"/>
</dbReference>
<name>A0A448WJA2_9PLAT</name>
<dbReference type="EMBL" id="CAAALY010016869">
    <property type="protein sequence ID" value="VEL13145.1"/>
    <property type="molecule type" value="Genomic_DNA"/>
</dbReference>
<evidence type="ECO:0000256" key="4">
    <source>
        <dbReference type="ARBA" id="ARBA00023136"/>
    </source>
</evidence>
<evidence type="ECO:0000259" key="6">
    <source>
        <dbReference type="Pfam" id="PF00520"/>
    </source>
</evidence>
<dbReference type="Pfam" id="PF00520">
    <property type="entry name" value="Ion_trans"/>
    <property type="match status" value="1"/>
</dbReference>
<gene>
    <name evidence="7" type="ORF">PXEA_LOCUS6585</name>
</gene>
<evidence type="ECO:0000313" key="8">
    <source>
        <dbReference type="Proteomes" id="UP000784294"/>
    </source>
</evidence>
<dbReference type="InterPro" id="IPR043203">
    <property type="entry name" value="VGCC_Ca_Na"/>
</dbReference>
<comment type="subcellular location">
    <subcellularLocation>
        <location evidence="1">Membrane</location>
        <topology evidence="1">Multi-pass membrane protein</topology>
    </subcellularLocation>
</comment>
<dbReference type="AlphaFoldDB" id="A0A448WJA2"/>
<evidence type="ECO:0000256" key="1">
    <source>
        <dbReference type="ARBA" id="ARBA00004141"/>
    </source>
</evidence>
<organism evidence="7 8">
    <name type="scientific">Protopolystoma xenopodis</name>
    <dbReference type="NCBI Taxonomy" id="117903"/>
    <lineage>
        <taxon>Eukaryota</taxon>
        <taxon>Metazoa</taxon>
        <taxon>Spiralia</taxon>
        <taxon>Lophotrochozoa</taxon>
        <taxon>Platyhelminthes</taxon>
        <taxon>Monogenea</taxon>
        <taxon>Polyopisthocotylea</taxon>
        <taxon>Polystomatidea</taxon>
        <taxon>Polystomatidae</taxon>
        <taxon>Protopolystoma</taxon>
    </lineage>
</organism>
<comment type="caution">
    <text evidence="7">The sequence shown here is derived from an EMBL/GenBank/DDBJ whole genome shotgun (WGS) entry which is preliminary data.</text>
</comment>
<dbReference type="Gene3D" id="1.10.287.70">
    <property type="match status" value="1"/>
</dbReference>